<name>A0A7S4EKR3_9STRA</name>
<organism evidence="16">
    <name type="scientific">Pseudo-nitzschia australis</name>
    <dbReference type="NCBI Taxonomy" id="44445"/>
    <lineage>
        <taxon>Eukaryota</taxon>
        <taxon>Sar</taxon>
        <taxon>Stramenopiles</taxon>
        <taxon>Ochrophyta</taxon>
        <taxon>Bacillariophyta</taxon>
        <taxon>Bacillariophyceae</taxon>
        <taxon>Bacillariophycidae</taxon>
        <taxon>Bacillariales</taxon>
        <taxon>Bacillariaceae</taxon>
        <taxon>Pseudo-nitzschia</taxon>
    </lineage>
</organism>
<evidence type="ECO:0000256" key="15">
    <source>
        <dbReference type="SAM" id="MobiDB-lite"/>
    </source>
</evidence>
<dbReference type="EC" id="2.3.1.-" evidence="14"/>
<keyword evidence="9 14" id="KW-0256">Endoplasmic reticulum</keyword>
<keyword evidence="10 14" id="KW-1133">Transmembrane helix</keyword>
<feature type="compositionally biased region" description="Basic and acidic residues" evidence="15">
    <location>
        <begin position="1"/>
        <end position="11"/>
    </location>
</feature>
<evidence type="ECO:0000256" key="1">
    <source>
        <dbReference type="ARBA" id="ARBA00004477"/>
    </source>
</evidence>
<evidence type="ECO:0000256" key="6">
    <source>
        <dbReference type="ARBA" id="ARBA00022679"/>
    </source>
</evidence>
<dbReference type="InterPro" id="IPR007130">
    <property type="entry name" value="DAGAT"/>
</dbReference>
<gene>
    <name evidence="16" type="ORF">PAUS00366_LOCUS13304</name>
</gene>
<evidence type="ECO:0000313" key="16">
    <source>
        <dbReference type="EMBL" id="CAE0720550.1"/>
    </source>
</evidence>
<keyword evidence="11" id="KW-0443">Lipid metabolism</keyword>
<reference evidence="16" key="1">
    <citation type="submission" date="2021-01" db="EMBL/GenBank/DDBJ databases">
        <authorList>
            <person name="Corre E."/>
            <person name="Pelletier E."/>
            <person name="Niang G."/>
            <person name="Scheremetjew M."/>
            <person name="Finn R."/>
            <person name="Kale V."/>
            <person name="Holt S."/>
            <person name="Cochrane G."/>
            <person name="Meng A."/>
            <person name="Brown T."/>
            <person name="Cohen L."/>
        </authorList>
    </citation>
    <scope>NUCLEOTIDE SEQUENCE</scope>
    <source>
        <strain evidence="16">10249 10 AB</strain>
    </source>
</reference>
<keyword evidence="5" id="KW-0444">Lipid biosynthesis</keyword>
<dbReference type="GO" id="GO:0019432">
    <property type="term" value="P:triglyceride biosynthetic process"/>
    <property type="evidence" value="ECO:0007669"/>
    <property type="project" value="TreeGrafter"/>
</dbReference>
<comment type="pathway">
    <text evidence="3">Lipid metabolism.</text>
</comment>
<dbReference type="GO" id="GO:0004144">
    <property type="term" value="F:diacylglycerol O-acyltransferase activity"/>
    <property type="evidence" value="ECO:0007669"/>
    <property type="project" value="TreeGrafter"/>
</dbReference>
<evidence type="ECO:0000256" key="4">
    <source>
        <dbReference type="ARBA" id="ARBA00005420"/>
    </source>
</evidence>
<comment type="subcellular location">
    <subcellularLocation>
        <location evidence="1 14">Endoplasmic reticulum membrane</location>
        <topology evidence="1 14">Multi-pass membrane protein</topology>
    </subcellularLocation>
</comment>
<keyword evidence="7 14" id="KW-0812">Transmembrane</keyword>
<feature type="transmembrane region" description="Helical" evidence="14">
    <location>
        <begin position="69"/>
        <end position="86"/>
    </location>
</feature>
<evidence type="ECO:0000256" key="3">
    <source>
        <dbReference type="ARBA" id="ARBA00005189"/>
    </source>
</evidence>
<feature type="transmembrane region" description="Helical" evidence="14">
    <location>
        <begin position="270"/>
        <end position="290"/>
    </location>
</feature>
<keyword evidence="12 14" id="KW-0472">Membrane</keyword>
<protein>
    <recommendedName>
        <fullName evidence="14">Acyltransferase</fullName>
        <ecNumber evidence="14">2.3.1.-</ecNumber>
    </recommendedName>
</protein>
<accession>A0A7S4EKR3</accession>
<keyword evidence="6 14" id="KW-0808">Transferase</keyword>
<dbReference type="PANTHER" id="PTHR12317">
    <property type="entry name" value="DIACYLGLYCEROL O-ACYLTRANSFERASE"/>
    <property type="match status" value="1"/>
</dbReference>
<evidence type="ECO:0000256" key="7">
    <source>
        <dbReference type="ARBA" id="ARBA00022692"/>
    </source>
</evidence>
<evidence type="ECO:0000256" key="8">
    <source>
        <dbReference type="ARBA" id="ARBA00022798"/>
    </source>
</evidence>
<evidence type="ECO:0000256" key="10">
    <source>
        <dbReference type="ARBA" id="ARBA00022989"/>
    </source>
</evidence>
<feature type="transmembrane region" description="Helical" evidence="14">
    <location>
        <begin position="130"/>
        <end position="148"/>
    </location>
</feature>
<sequence length="356" mass="40480">MSNERTNETVKKSPSSSPSSSYAYYWSNEKSPLFQTLAGSCVLFVFLVTWFASVGSPVLGVFWVLNGQYLPLSVLVTLAGMAYLPWNQGYVSHLVSTFARCNTLYYKKCVIIFQSKESIPKKDQKDQAPLLYAVHPHGAFCMGWSVLFCSKIMNEGKVKFCFSPVLYLSPLFRLWCRLVGRPGSAAKASMIQYMRGKDEPKCSNPSHLALPPGGFEEATISYFEKDRVFIKKRVGFVKLALQNGYNVVPVYTFGENQTYYNLQGFWKLRLWLNGFGVPAIMVFGSWLFPLMSKRNPLGLRVVVGDPVVLPTIPNPTREEVKLWHDKYVAALVRLFEEHKEEYYGSEISKTVKLELW</sequence>
<evidence type="ECO:0000256" key="9">
    <source>
        <dbReference type="ARBA" id="ARBA00022824"/>
    </source>
</evidence>
<feature type="transmembrane region" description="Helical" evidence="14">
    <location>
        <begin position="37"/>
        <end position="62"/>
    </location>
</feature>
<dbReference type="GO" id="GO:0005789">
    <property type="term" value="C:endoplasmic reticulum membrane"/>
    <property type="evidence" value="ECO:0007669"/>
    <property type="project" value="UniProtKB-SubCell"/>
</dbReference>
<dbReference type="EMBL" id="HBIX01018638">
    <property type="protein sequence ID" value="CAE0720550.1"/>
    <property type="molecule type" value="Transcribed_RNA"/>
</dbReference>
<dbReference type="AlphaFoldDB" id="A0A7S4EKR3"/>
<evidence type="ECO:0000256" key="14">
    <source>
        <dbReference type="RuleBase" id="RU367023"/>
    </source>
</evidence>
<evidence type="ECO:0000256" key="5">
    <source>
        <dbReference type="ARBA" id="ARBA00022516"/>
    </source>
</evidence>
<dbReference type="PANTHER" id="PTHR12317:SF0">
    <property type="entry name" value="ACYLTRANSFERASE"/>
    <property type="match status" value="1"/>
</dbReference>
<feature type="region of interest" description="Disordered" evidence="15">
    <location>
        <begin position="1"/>
        <end position="20"/>
    </location>
</feature>
<proteinExistence type="inferred from homology"/>
<keyword evidence="8" id="KW-0319">Glycerol metabolism</keyword>
<dbReference type="Pfam" id="PF03982">
    <property type="entry name" value="DAGAT"/>
    <property type="match status" value="1"/>
</dbReference>
<keyword evidence="13" id="KW-0012">Acyltransferase</keyword>
<evidence type="ECO:0000256" key="13">
    <source>
        <dbReference type="ARBA" id="ARBA00023315"/>
    </source>
</evidence>
<evidence type="ECO:0000256" key="2">
    <source>
        <dbReference type="ARBA" id="ARBA00004771"/>
    </source>
</evidence>
<dbReference type="GO" id="GO:0006071">
    <property type="term" value="P:glycerol metabolic process"/>
    <property type="evidence" value="ECO:0007669"/>
    <property type="project" value="UniProtKB-KW"/>
</dbReference>
<comment type="pathway">
    <text evidence="2">Glycerolipid metabolism; triacylglycerol biosynthesis.</text>
</comment>
<evidence type="ECO:0000256" key="11">
    <source>
        <dbReference type="ARBA" id="ARBA00023098"/>
    </source>
</evidence>
<evidence type="ECO:0000256" key="12">
    <source>
        <dbReference type="ARBA" id="ARBA00023136"/>
    </source>
</evidence>
<comment type="similarity">
    <text evidence="4 14">Belongs to the diacylglycerol acyltransferase family.</text>
</comment>